<evidence type="ECO:0000313" key="4">
    <source>
        <dbReference type="EMBL" id="AHG89178.1"/>
    </source>
</evidence>
<comment type="similarity">
    <text evidence="1 2">Belongs to the phD/YefM antitoxin family.</text>
</comment>
<name>W0RIF4_9BACT</name>
<dbReference type="Gene3D" id="3.40.1620.10">
    <property type="entry name" value="YefM-like domain"/>
    <property type="match status" value="1"/>
</dbReference>
<dbReference type="PANTHER" id="PTHR35377">
    <property type="entry name" value="ANTITOXIN VAPB49-RELATED-RELATED"/>
    <property type="match status" value="1"/>
</dbReference>
<sequence>MKKRRPAATKHAASAKSRPSRVSEPHTVNLYEAKTRLSELVDRAADGEEIVIAKAGTPMARLVPMPPAPPKRTPGLLKEQIWVADDFDDPLPPDIQKFFDDPVIFPPDVDEEMPP</sequence>
<evidence type="ECO:0000256" key="3">
    <source>
        <dbReference type="SAM" id="MobiDB-lite"/>
    </source>
</evidence>
<dbReference type="HOGENOM" id="CLU_2105446_0_0_0"/>
<dbReference type="NCBIfam" id="TIGR01552">
    <property type="entry name" value="phd_fam"/>
    <property type="match status" value="1"/>
</dbReference>
<gene>
    <name evidence="4" type="ORF">J421_1641</name>
</gene>
<dbReference type="AlphaFoldDB" id="W0RIF4"/>
<dbReference type="STRING" id="861299.J421_1641"/>
<dbReference type="eggNOG" id="COG4118">
    <property type="taxonomic scope" value="Bacteria"/>
</dbReference>
<dbReference type="Proteomes" id="UP000019151">
    <property type="component" value="Chromosome"/>
</dbReference>
<dbReference type="InParanoid" id="W0RIF4"/>
<organism evidence="4 5">
    <name type="scientific">Gemmatirosa kalamazoonensis</name>
    <dbReference type="NCBI Taxonomy" id="861299"/>
    <lineage>
        <taxon>Bacteria</taxon>
        <taxon>Pseudomonadati</taxon>
        <taxon>Gemmatimonadota</taxon>
        <taxon>Gemmatimonadia</taxon>
        <taxon>Gemmatimonadales</taxon>
        <taxon>Gemmatimonadaceae</taxon>
        <taxon>Gemmatirosa</taxon>
    </lineage>
</organism>
<accession>W0RIF4</accession>
<dbReference type="OrthoDB" id="9800503at2"/>
<dbReference type="InterPro" id="IPR006442">
    <property type="entry name" value="Antitoxin_Phd/YefM"/>
</dbReference>
<comment type="function">
    <text evidence="2">Antitoxin component of a type II toxin-antitoxin (TA) system.</text>
</comment>
<feature type="region of interest" description="Disordered" evidence="3">
    <location>
        <begin position="1"/>
        <end position="25"/>
    </location>
</feature>
<dbReference type="InterPro" id="IPR036165">
    <property type="entry name" value="YefM-like_sf"/>
</dbReference>
<dbReference type="KEGG" id="gba:J421_1641"/>
<dbReference type="RefSeq" id="WP_104022392.1">
    <property type="nucleotide sequence ID" value="NZ_CP007128.1"/>
</dbReference>
<evidence type="ECO:0000256" key="1">
    <source>
        <dbReference type="ARBA" id="ARBA00009981"/>
    </source>
</evidence>
<dbReference type="InterPro" id="IPR051416">
    <property type="entry name" value="phD-YefM_TA_antitoxins"/>
</dbReference>
<dbReference type="PATRIC" id="fig|861299.3.peg.1666"/>
<evidence type="ECO:0000313" key="5">
    <source>
        <dbReference type="Proteomes" id="UP000019151"/>
    </source>
</evidence>
<dbReference type="SUPFAM" id="SSF143120">
    <property type="entry name" value="YefM-like"/>
    <property type="match status" value="1"/>
</dbReference>
<dbReference type="EMBL" id="CP007128">
    <property type="protein sequence ID" value="AHG89178.1"/>
    <property type="molecule type" value="Genomic_DNA"/>
</dbReference>
<dbReference type="Pfam" id="PF02604">
    <property type="entry name" value="PhdYeFM_antitox"/>
    <property type="match status" value="1"/>
</dbReference>
<protein>
    <recommendedName>
        <fullName evidence="2">Antitoxin</fullName>
    </recommendedName>
</protein>
<reference evidence="4 5" key="1">
    <citation type="journal article" date="2014" name="Genome Announc.">
        <title>Genome Sequence and Methylome of Soil Bacterium Gemmatirosa kalamazoonensis KBS708T, a Member of the Rarely Cultivated Gemmatimonadetes Phylum.</title>
        <authorList>
            <person name="Debruyn J.M."/>
            <person name="Radosevich M."/>
            <person name="Wommack K.E."/>
            <person name="Polson S.W."/>
            <person name="Hauser L.J."/>
            <person name="Fawaz M.N."/>
            <person name="Korlach J."/>
            <person name="Tsai Y.C."/>
        </authorList>
    </citation>
    <scope>NUCLEOTIDE SEQUENCE [LARGE SCALE GENOMIC DNA]</scope>
    <source>
        <strain evidence="4 5">KBS708</strain>
    </source>
</reference>
<evidence type="ECO:0000256" key="2">
    <source>
        <dbReference type="RuleBase" id="RU362080"/>
    </source>
</evidence>
<keyword evidence="5" id="KW-1185">Reference proteome</keyword>
<proteinExistence type="inferred from homology"/>